<name>A0A285N6K1_9AQUI</name>
<keyword evidence="10" id="KW-1185">Reference proteome</keyword>
<dbReference type="InterPro" id="IPR006153">
    <property type="entry name" value="Cation/H_exchanger_TM"/>
</dbReference>
<evidence type="ECO:0000256" key="6">
    <source>
        <dbReference type="ARBA" id="ARBA00023136"/>
    </source>
</evidence>
<organism evidence="9 10">
    <name type="scientific">Persephonella hydrogeniphila</name>
    <dbReference type="NCBI Taxonomy" id="198703"/>
    <lineage>
        <taxon>Bacteria</taxon>
        <taxon>Pseudomonadati</taxon>
        <taxon>Aquificota</taxon>
        <taxon>Aquificia</taxon>
        <taxon>Aquificales</taxon>
        <taxon>Hydrogenothermaceae</taxon>
        <taxon>Persephonella</taxon>
    </lineage>
</organism>
<keyword evidence="5 7" id="KW-1133">Transmembrane helix</keyword>
<dbReference type="GO" id="GO:0015297">
    <property type="term" value="F:antiporter activity"/>
    <property type="evidence" value="ECO:0007669"/>
    <property type="project" value="InterPro"/>
</dbReference>
<keyword evidence="6 7" id="KW-0472">Membrane</keyword>
<evidence type="ECO:0000256" key="4">
    <source>
        <dbReference type="ARBA" id="ARBA00022692"/>
    </source>
</evidence>
<feature type="transmembrane region" description="Helical" evidence="7">
    <location>
        <begin position="6"/>
        <end position="26"/>
    </location>
</feature>
<dbReference type="AlphaFoldDB" id="A0A285N6K1"/>
<keyword evidence="4 7" id="KW-0812">Transmembrane</keyword>
<evidence type="ECO:0000256" key="2">
    <source>
        <dbReference type="ARBA" id="ARBA00005551"/>
    </source>
</evidence>
<feature type="transmembrane region" description="Helical" evidence="7">
    <location>
        <begin position="354"/>
        <end position="380"/>
    </location>
</feature>
<dbReference type="Pfam" id="PF00999">
    <property type="entry name" value="Na_H_Exchanger"/>
    <property type="match status" value="1"/>
</dbReference>
<gene>
    <name evidence="9" type="ORF">SAMN06265182_0356</name>
</gene>
<dbReference type="GO" id="GO:0016020">
    <property type="term" value="C:membrane"/>
    <property type="evidence" value="ECO:0007669"/>
    <property type="project" value="UniProtKB-SubCell"/>
</dbReference>
<evidence type="ECO:0000256" key="7">
    <source>
        <dbReference type="SAM" id="Phobius"/>
    </source>
</evidence>
<feature type="transmembrane region" description="Helical" evidence="7">
    <location>
        <begin position="146"/>
        <end position="168"/>
    </location>
</feature>
<reference evidence="10" key="1">
    <citation type="submission" date="2017-09" db="EMBL/GenBank/DDBJ databases">
        <authorList>
            <person name="Varghese N."/>
            <person name="Submissions S."/>
        </authorList>
    </citation>
    <scope>NUCLEOTIDE SEQUENCE [LARGE SCALE GENOMIC DNA]</scope>
    <source>
        <strain evidence="10">DSM 15103</strain>
    </source>
</reference>
<evidence type="ECO:0000259" key="8">
    <source>
        <dbReference type="Pfam" id="PF00999"/>
    </source>
</evidence>
<evidence type="ECO:0000313" key="10">
    <source>
        <dbReference type="Proteomes" id="UP000219036"/>
    </source>
</evidence>
<dbReference type="PANTHER" id="PTHR42751:SF3">
    <property type="entry name" value="SODIUM_GLUTAMATE SYMPORTER"/>
    <property type="match status" value="1"/>
</dbReference>
<dbReference type="GO" id="GO:1902600">
    <property type="term" value="P:proton transmembrane transport"/>
    <property type="evidence" value="ECO:0007669"/>
    <property type="project" value="InterPro"/>
</dbReference>
<comment type="subcellular location">
    <subcellularLocation>
        <location evidence="1">Membrane</location>
        <topology evidence="1">Multi-pass membrane protein</topology>
    </subcellularLocation>
</comment>
<evidence type="ECO:0000256" key="5">
    <source>
        <dbReference type="ARBA" id="ARBA00022989"/>
    </source>
</evidence>
<dbReference type="OrthoDB" id="9781411at2"/>
<accession>A0A285N6K1</accession>
<sequence length="398" mass="44021">MHEQTVPFLMLFGFLNLALFFAGLLGRLFRFPAILFYILAGITLGQFIHAEEAIEIFSEIGVVLLFFYLGLEFNLDRAISTAKKIWSVGFLDLFFNFFLVFGLMLFLGFDLFTSILAGGVAYASSSAITTKIIVDNHRIANPETELILGLMVFEDIAAPILLAVIAAMSTGSDFSFLSLGIIFLKIAAVFAFSIGVAYYFKDKIAVFIDKFIDEDIFTLFSLGGLIFFAGFTQYMGLSEALGAFLMGMIVSESGKSHEIEKVMFTIRDLAVAIFFFLFGAGIQFGGEFSKKMVVALIIMIIVSIIGKFLTGFIGGLIYGLSKRKALETGFSIINRGEFSVVMSKFSPTAMIPFIGIYVFVMSFIGILFAQYAPKLANIIIPKKKKKKKRKVINEAIID</sequence>
<dbReference type="PANTHER" id="PTHR42751">
    <property type="entry name" value="SODIUM/HYDROGEN EXCHANGER FAMILY/TRKA DOMAIN PROTEIN"/>
    <property type="match status" value="1"/>
</dbReference>
<feature type="transmembrane region" description="Helical" evidence="7">
    <location>
        <begin position="174"/>
        <end position="200"/>
    </location>
</feature>
<feature type="transmembrane region" description="Helical" evidence="7">
    <location>
        <begin position="293"/>
        <end position="318"/>
    </location>
</feature>
<proteinExistence type="inferred from homology"/>
<keyword evidence="3" id="KW-0813">Transport</keyword>
<feature type="transmembrane region" description="Helical" evidence="7">
    <location>
        <begin position="56"/>
        <end position="73"/>
    </location>
</feature>
<feature type="transmembrane region" description="Helical" evidence="7">
    <location>
        <begin position="220"/>
        <end position="249"/>
    </location>
</feature>
<feature type="transmembrane region" description="Helical" evidence="7">
    <location>
        <begin position="33"/>
        <end position="50"/>
    </location>
</feature>
<feature type="transmembrane region" description="Helical" evidence="7">
    <location>
        <begin position="85"/>
        <end position="109"/>
    </location>
</feature>
<feature type="transmembrane region" description="Helical" evidence="7">
    <location>
        <begin position="269"/>
        <end position="286"/>
    </location>
</feature>
<protein>
    <submittedName>
        <fullName evidence="9">Potassium/proton antiporter membrane subunit, CPA2 family</fullName>
    </submittedName>
</protein>
<dbReference type="RefSeq" id="WP_096999545.1">
    <property type="nucleotide sequence ID" value="NZ_OBEI01000001.1"/>
</dbReference>
<dbReference type="Gene3D" id="1.20.1530.20">
    <property type="match status" value="1"/>
</dbReference>
<dbReference type="Proteomes" id="UP000219036">
    <property type="component" value="Unassembled WGS sequence"/>
</dbReference>
<evidence type="ECO:0000256" key="1">
    <source>
        <dbReference type="ARBA" id="ARBA00004141"/>
    </source>
</evidence>
<comment type="similarity">
    <text evidence="2">Belongs to the monovalent cation:proton antiporter 2 (CPA2) transporter (TC 2.A.37) family.</text>
</comment>
<evidence type="ECO:0000256" key="3">
    <source>
        <dbReference type="ARBA" id="ARBA00022448"/>
    </source>
</evidence>
<feature type="transmembrane region" description="Helical" evidence="7">
    <location>
        <begin position="115"/>
        <end position="134"/>
    </location>
</feature>
<feature type="domain" description="Cation/H+ exchanger transmembrane" evidence="8">
    <location>
        <begin position="18"/>
        <end position="366"/>
    </location>
</feature>
<evidence type="ECO:0000313" key="9">
    <source>
        <dbReference type="EMBL" id="SNZ03341.1"/>
    </source>
</evidence>
<dbReference type="EMBL" id="OBEI01000001">
    <property type="protein sequence ID" value="SNZ03341.1"/>
    <property type="molecule type" value="Genomic_DNA"/>
</dbReference>
<dbReference type="InterPro" id="IPR038770">
    <property type="entry name" value="Na+/solute_symporter_sf"/>
</dbReference>